<evidence type="ECO:0000256" key="5">
    <source>
        <dbReference type="ARBA" id="ARBA00012232"/>
    </source>
</evidence>
<dbReference type="SUPFAM" id="SSF55781">
    <property type="entry name" value="GAF domain-like"/>
    <property type="match status" value="1"/>
</dbReference>
<reference evidence="15 16" key="2">
    <citation type="submission" date="2018-12" db="EMBL/GenBank/DDBJ databases">
        <title>Simiduia agarivorans gen. nov., sp. nov., a marine, agarolytic bacterium isolated from shallow coastal water from Keelung, Taiwan.</title>
        <authorList>
            <person name="Shieh W.Y."/>
        </authorList>
    </citation>
    <scope>NUCLEOTIDE SEQUENCE [LARGE SCALE GENOMIC DNA]</scope>
    <source>
        <strain evidence="15 16">GTF-13</strain>
    </source>
</reference>
<dbReference type="Gene3D" id="1.10.274.10">
    <property type="entry name" value="PtsI, HPr-binding domain"/>
    <property type="match status" value="1"/>
</dbReference>
<evidence type="ECO:0000259" key="14">
    <source>
        <dbReference type="SMART" id="SM00065"/>
    </source>
</evidence>
<dbReference type="Pfam" id="PF00391">
    <property type="entry name" value="PEP-utilizers"/>
    <property type="match status" value="1"/>
</dbReference>
<keyword evidence="7" id="KW-0963">Cytoplasm</keyword>
<feature type="domain" description="GAF" evidence="14">
    <location>
        <begin position="25"/>
        <end position="171"/>
    </location>
</feature>
<keyword evidence="6" id="KW-0813">Transport</keyword>
<keyword evidence="8" id="KW-0762">Sugar transport</keyword>
<keyword evidence="15" id="KW-0670">Pyruvate</keyword>
<dbReference type="Proteomes" id="UP000280792">
    <property type="component" value="Unassembled WGS sequence"/>
</dbReference>
<evidence type="ECO:0000256" key="4">
    <source>
        <dbReference type="ARBA" id="ARBA00007837"/>
    </source>
</evidence>
<dbReference type="SMART" id="SM00065">
    <property type="entry name" value="GAF"/>
    <property type="match status" value="1"/>
</dbReference>
<evidence type="ECO:0000256" key="2">
    <source>
        <dbReference type="ARBA" id="ARBA00001946"/>
    </source>
</evidence>
<dbReference type="Gene3D" id="3.20.20.60">
    <property type="entry name" value="Phosphoenolpyruvate-binding domains"/>
    <property type="match status" value="1"/>
</dbReference>
<dbReference type="InterPro" id="IPR040442">
    <property type="entry name" value="Pyrv_kinase-like_dom_sf"/>
</dbReference>
<dbReference type="InterPro" id="IPR036637">
    <property type="entry name" value="Phosphohistidine_dom_sf"/>
</dbReference>
<dbReference type="SUPFAM" id="SSF47831">
    <property type="entry name" value="Enzyme I of the PEP:sugar phosphotransferase system HPr-binding (sub)domain"/>
    <property type="match status" value="1"/>
</dbReference>
<dbReference type="GO" id="GO:0005737">
    <property type="term" value="C:cytoplasm"/>
    <property type="evidence" value="ECO:0007669"/>
    <property type="project" value="UniProtKB-SubCell"/>
</dbReference>
<dbReference type="InterPro" id="IPR015813">
    <property type="entry name" value="Pyrv/PenolPyrv_kinase-like_dom"/>
</dbReference>
<comment type="caution">
    <text evidence="15">The sequence shown here is derived from an EMBL/GenBank/DDBJ whole genome shotgun (WGS) entry which is preliminary data.</text>
</comment>
<dbReference type="PANTHER" id="PTHR46244">
    <property type="entry name" value="PHOSPHOENOLPYRUVATE-PROTEIN PHOSPHOTRANSFERASE"/>
    <property type="match status" value="1"/>
</dbReference>
<keyword evidence="10" id="KW-0598">Phosphotransferase system</keyword>
<dbReference type="InterPro" id="IPR006318">
    <property type="entry name" value="PTS_EI-like"/>
</dbReference>
<evidence type="ECO:0000256" key="3">
    <source>
        <dbReference type="ARBA" id="ARBA00004496"/>
    </source>
</evidence>
<evidence type="ECO:0000256" key="6">
    <source>
        <dbReference type="ARBA" id="ARBA00022448"/>
    </source>
</evidence>
<reference evidence="15 16" key="1">
    <citation type="submission" date="2018-08" db="EMBL/GenBank/DDBJ databases">
        <authorList>
            <person name="Khan S.A."/>
        </authorList>
    </citation>
    <scope>NUCLEOTIDE SEQUENCE [LARGE SCALE GENOMIC DNA]</scope>
    <source>
        <strain evidence="15 16">GTF-13</strain>
    </source>
</reference>
<evidence type="ECO:0000313" key="15">
    <source>
        <dbReference type="EMBL" id="RRJ83810.1"/>
    </source>
</evidence>
<comment type="cofactor">
    <cofactor evidence="2">
        <name>Mg(2+)</name>
        <dbReference type="ChEBI" id="CHEBI:18420"/>
    </cofactor>
</comment>
<comment type="catalytic activity">
    <reaction evidence="1">
        <text>L-histidyl-[protein] + phosphoenolpyruvate = N(pros)-phospho-L-histidyl-[protein] + pyruvate</text>
        <dbReference type="Rhea" id="RHEA:23880"/>
        <dbReference type="Rhea" id="RHEA-COMP:9745"/>
        <dbReference type="Rhea" id="RHEA-COMP:9746"/>
        <dbReference type="ChEBI" id="CHEBI:15361"/>
        <dbReference type="ChEBI" id="CHEBI:29979"/>
        <dbReference type="ChEBI" id="CHEBI:58702"/>
        <dbReference type="ChEBI" id="CHEBI:64837"/>
        <dbReference type="EC" id="2.7.3.9"/>
    </reaction>
</comment>
<evidence type="ECO:0000256" key="10">
    <source>
        <dbReference type="ARBA" id="ARBA00022683"/>
    </source>
</evidence>
<dbReference type="InterPro" id="IPR008731">
    <property type="entry name" value="PTS_EIN"/>
</dbReference>
<evidence type="ECO:0000256" key="13">
    <source>
        <dbReference type="ARBA" id="ARBA00022842"/>
    </source>
</evidence>
<name>A0A3P3VMF6_9GAMM</name>
<evidence type="ECO:0000256" key="12">
    <source>
        <dbReference type="ARBA" id="ARBA00022777"/>
    </source>
</evidence>
<dbReference type="InterPro" id="IPR036618">
    <property type="entry name" value="PtsI_HPr-bd_sf"/>
</dbReference>
<dbReference type="EC" id="2.7.3.9" evidence="5"/>
<sequence length="757" mass="82350">MMGKPMKNVILELARIAQAVSGSEDPKQQAVTIVELISDSMAVDVCSLYMADEGGDMLLLASHGLSASAVGRARLPKGKGLVGLVASSRHSINTDNAQQHPAYLYLAETHEERFESFCGVPLVRKGRVVGVLVVQGRQSRKISQEEEAFLVTLASQLSLLLDGVSLSIEQPGDRVDAPGINLRQSGIKGASGIGIGGVWLCRGAELYGVSDCGCDDIDQTVAQWHQLLLQVRTEISEQQRDLTPQLSGSISAIFDAYQLLLADKALIDSVEQLIRQGHDLPSSLKRSIQKLSELFLSMDDPYLRARHEDIHHLGNKLYGAWLGESQQRAPIEGPVVLVGAQVGIAEIALVPPEQLMGVICYEGSSLSHTAVVAKAMGVPAVLGVGSLRGISGGETIIVDGNQGQVILHPSPSLIAEYRKLVDEDKGLLAQLADLSDQPAITLDGVVVRLLTNAGLQADIEPGLRHGAEGVGLYRTEIPFMVHSSFPSEEEQVSIYQKVIRAYQGKPVTMRTLDIGGDKQLPYFPISNEENPALGWRGIRFCLDNVQLLMTQVRAMLRAAEGHGNLRILLPMISCTEELESFIELLDDACRQLKAEGYEVVRPRLGVMVEIPATISQLERWASRIDFVSIGSNDLSQYLLALDRNNARVSQRYDSLHPSVLAEISRVVEIAGRCKLSLSLCGEMASDPSAVLLLLGMGVRTLSLSAPRLPRIKWLLRSLKEAEARALWQEVAKLDSATAIRGRVERFLDERGPQALVR</sequence>
<keyword evidence="13" id="KW-0460">Magnesium</keyword>
<dbReference type="PANTHER" id="PTHR46244:SF1">
    <property type="entry name" value="PHOSPHOENOLPYRUVATE-DEPENDENT PHOSPHOTRANSFERASE SYSTEM"/>
    <property type="match status" value="1"/>
</dbReference>
<evidence type="ECO:0000256" key="11">
    <source>
        <dbReference type="ARBA" id="ARBA00022723"/>
    </source>
</evidence>
<organism evidence="15 16">
    <name type="scientific">Aestuariirhabdus litorea</name>
    <dbReference type="NCBI Taxonomy" id="2528527"/>
    <lineage>
        <taxon>Bacteria</taxon>
        <taxon>Pseudomonadati</taxon>
        <taxon>Pseudomonadota</taxon>
        <taxon>Gammaproteobacteria</taxon>
        <taxon>Oceanospirillales</taxon>
        <taxon>Aestuariirhabdaceae</taxon>
        <taxon>Aestuariirhabdus</taxon>
    </lineage>
</organism>
<evidence type="ECO:0000256" key="7">
    <source>
        <dbReference type="ARBA" id="ARBA00022490"/>
    </source>
</evidence>
<dbReference type="Gene3D" id="3.50.30.10">
    <property type="entry name" value="Phosphohistidine domain"/>
    <property type="match status" value="1"/>
</dbReference>
<dbReference type="InterPro" id="IPR029016">
    <property type="entry name" value="GAF-like_dom_sf"/>
</dbReference>
<dbReference type="PRINTS" id="PR01736">
    <property type="entry name" value="PHPHTRNFRASE"/>
</dbReference>
<dbReference type="GO" id="GO:0008965">
    <property type="term" value="F:phosphoenolpyruvate-protein phosphotransferase activity"/>
    <property type="evidence" value="ECO:0007669"/>
    <property type="project" value="UniProtKB-EC"/>
</dbReference>
<dbReference type="Gene3D" id="3.30.450.40">
    <property type="match status" value="1"/>
</dbReference>
<dbReference type="Pfam" id="PF01590">
    <property type="entry name" value="GAF"/>
    <property type="match status" value="1"/>
</dbReference>
<dbReference type="GO" id="GO:0009401">
    <property type="term" value="P:phosphoenolpyruvate-dependent sugar phosphotransferase system"/>
    <property type="evidence" value="ECO:0007669"/>
    <property type="project" value="UniProtKB-KW"/>
</dbReference>
<dbReference type="AlphaFoldDB" id="A0A3P3VMF6"/>
<dbReference type="Pfam" id="PF05524">
    <property type="entry name" value="PEP-utilisers_N"/>
    <property type="match status" value="1"/>
</dbReference>
<dbReference type="SUPFAM" id="SSF52009">
    <property type="entry name" value="Phosphohistidine domain"/>
    <property type="match status" value="1"/>
</dbReference>
<keyword evidence="11" id="KW-0479">Metal-binding</keyword>
<keyword evidence="12" id="KW-0418">Kinase</keyword>
<dbReference type="InterPro" id="IPR000121">
    <property type="entry name" value="PEP_util_C"/>
</dbReference>
<evidence type="ECO:0000256" key="1">
    <source>
        <dbReference type="ARBA" id="ARBA00000683"/>
    </source>
</evidence>
<keyword evidence="9 15" id="KW-0808">Transferase</keyword>
<dbReference type="InterPro" id="IPR003018">
    <property type="entry name" value="GAF"/>
</dbReference>
<dbReference type="SUPFAM" id="SSF51621">
    <property type="entry name" value="Phosphoenolpyruvate/pyruvate domain"/>
    <property type="match status" value="1"/>
</dbReference>
<dbReference type="Pfam" id="PF02896">
    <property type="entry name" value="PEP-utilizers_C"/>
    <property type="match status" value="1"/>
</dbReference>
<dbReference type="NCBIfam" id="NF008283">
    <property type="entry name" value="PRK11061.1"/>
    <property type="match status" value="1"/>
</dbReference>
<dbReference type="GO" id="GO:0016301">
    <property type="term" value="F:kinase activity"/>
    <property type="evidence" value="ECO:0007669"/>
    <property type="project" value="UniProtKB-KW"/>
</dbReference>
<dbReference type="InterPro" id="IPR023151">
    <property type="entry name" value="PEP_util_CS"/>
</dbReference>
<dbReference type="GO" id="GO:0046872">
    <property type="term" value="F:metal ion binding"/>
    <property type="evidence" value="ECO:0007669"/>
    <property type="project" value="UniProtKB-KW"/>
</dbReference>
<accession>A0A3P3VMF6</accession>
<evidence type="ECO:0000256" key="8">
    <source>
        <dbReference type="ARBA" id="ARBA00022597"/>
    </source>
</evidence>
<dbReference type="InterPro" id="IPR050499">
    <property type="entry name" value="PEP-utilizing_PTS_enzyme"/>
</dbReference>
<protein>
    <recommendedName>
        <fullName evidence="5">phosphoenolpyruvate--protein phosphotransferase</fullName>
        <ecNumber evidence="5">2.7.3.9</ecNumber>
    </recommendedName>
</protein>
<evidence type="ECO:0000256" key="9">
    <source>
        <dbReference type="ARBA" id="ARBA00022679"/>
    </source>
</evidence>
<evidence type="ECO:0000313" key="16">
    <source>
        <dbReference type="Proteomes" id="UP000280792"/>
    </source>
</evidence>
<keyword evidence="16" id="KW-1185">Reference proteome</keyword>
<dbReference type="InterPro" id="IPR008279">
    <property type="entry name" value="PEP-util_enz_mobile_dom"/>
</dbReference>
<proteinExistence type="inferred from homology"/>
<dbReference type="PROSITE" id="PS00742">
    <property type="entry name" value="PEP_ENZYMES_2"/>
    <property type="match status" value="1"/>
</dbReference>
<comment type="subcellular location">
    <subcellularLocation>
        <location evidence="3">Cytoplasm</location>
    </subcellularLocation>
</comment>
<comment type="similarity">
    <text evidence="4">Belongs to the PEP-utilizing enzyme family.</text>
</comment>
<dbReference type="EMBL" id="QWEZ01000001">
    <property type="protein sequence ID" value="RRJ83810.1"/>
    <property type="molecule type" value="Genomic_DNA"/>
</dbReference>
<dbReference type="NCBIfam" id="TIGR01417">
    <property type="entry name" value="PTS_I_fam"/>
    <property type="match status" value="1"/>
</dbReference>
<gene>
    <name evidence="15" type="primary">ptsP</name>
    <name evidence="15" type="ORF">D0544_01440</name>
</gene>